<dbReference type="InterPro" id="IPR016039">
    <property type="entry name" value="Thiolase-like"/>
</dbReference>
<dbReference type="EMBL" id="JACHIF010000001">
    <property type="protein sequence ID" value="MBB5035783.1"/>
    <property type="molecule type" value="Genomic_DNA"/>
</dbReference>
<name>A0A7W7YGI2_9BACT</name>
<feature type="active site" description="Proton acceptor" evidence="4">
    <location>
        <position position="373"/>
    </location>
</feature>
<dbReference type="RefSeq" id="WP_184204254.1">
    <property type="nucleotide sequence ID" value="NZ_JACHIF010000001.1"/>
</dbReference>
<dbReference type="PROSITE" id="PS00099">
    <property type="entry name" value="THIOLASE_3"/>
    <property type="match status" value="1"/>
</dbReference>
<accession>A0A7W7YGI2</accession>
<keyword evidence="3 5" id="KW-0012">Acyltransferase</keyword>
<dbReference type="PANTHER" id="PTHR18919:SF151">
    <property type="entry name" value="BLR2427 PROTEIN"/>
    <property type="match status" value="1"/>
</dbReference>
<feature type="domain" description="Thiolase C-terminal" evidence="7">
    <location>
        <begin position="265"/>
        <end position="385"/>
    </location>
</feature>
<protein>
    <submittedName>
        <fullName evidence="8">Acetyl-CoA C-acetyltransferase</fullName>
        <ecNumber evidence="8">2.3.1.9</ecNumber>
    </submittedName>
</protein>
<dbReference type="InterPro" id="IPR020616">
    <property type="entry name" value="Thiolase_N"/>
</dbReference>
<dbReference type="Pfam" id="PF00108">
    <property type="entry name" value="Thiolase_N"/>
    <property type="match status" value="1"/>
</dbReference>
<dbReference type="CDD" id="cd00751">
    <property type="entry name" value="thiolase"/>
    <property type="match status" value="1"/>
</dbReference>
<dbReference type="Gene3D" id="3.40.47.10">
    <property type="match status" value="2"/>
</dbReference>
<feature type="active site" description="Acyl-thioester intermediate" evidence="4">
    <location>
        <position position="89"/>
    </location>
</feature>
<organism evidence="8 9">
    <name type="scientific">Prosthecobacter dejongeii</name>
    <dbReference type="NCBI Taxonomy" id="48465"/>
    <lineage>
        <taxon>Bacteria</taxon>
        <taxon>Pseudomonadati</taxon>
        <taxon>Verrucomicrobiota</taxon>
        <taxon>Verrucomicrobiia</taxon>
        <taxon>Verrucomicrobiales</taxon>
        <taxon>Verrucomicrobiaceae</taxon>
        <taxon>Prosthecobacter</taxon>
    </lineage>
</organism>
<proteinExistence type="inferred from homology"/>
<keyword evidence="9" id="KW-1185">Reference proteome</keyword>
<dbReference type="SUPFAM" id="SSF53901">
    <property type="entry name" value="Thiolase-like"/>
    <property type="match status" value="2"/>
</dbReference>
<gene>
    <name evidence="8" type="ORF">HNQ64_000017</name>
</gene>
<dbReference type="Pfam" id="PF02803">
    <property type="entry name" value="Thiolase_C"/>
    <property type="match status" value="1"/>
</dbReference>
<feature type="domain" description="Thiolase N-terminal" evidence="6">
    <location>
        <begin position="7"/>
        <end position="256"/>
    </location>
</feature>
<dbReference type="EC" id="2.3.1.9" evidence="8"/>
<evidence type="ECO:0000256" key="4">
    <source>
        <dbReference type="PIRSR" id="PIRSR000429-1"/>
    </source>
</evidence>
<dbReference type="Proteomes" id="UP000534294">
    <property type="component" value="Unassembled WGS sequence"/>
</dbReference>
<dbReference type="InterPro" id="IPR020610">
    <property type="entry name" value="Thiolase_AS"/>
</dbReference>
<reference evidence="8 9" key="1">
    <citation type="submission" date="2020-08" db="EMBL/GenBank/DDBJ databases">
        <title>Genomic Encyclopedia of Type Strains, Phase IV (KMG-IV): sequencing the most valuable type-strain genomes for metagenomic binning, comparative biology and taxonomic classification.</title>
        <authorList>
            <person name="Goeker M."/>
        </authorList>
    </citation>
    <scope>NUCLEOTIDE SEQUENCE [LARGE SCALE GENOMIC DNA]</scope>
    <source>
        <strain evidence="8 9">DSM 12251</strain>
    </source>
</reference>
<evidence type="ECO:0000313" key="8">
    <source>
        <dbReference type="EMBL" id="MBB5035783.1"/>
    </source>
</evidence>
<dbReference type="AlphaFoldDB" id="A0A7W7YGI2"/>
<evidence type="ECO:0000259" key="6">
    <source>
        <dbReference type="Pfam" id="PF00108"/>
    </source>
</evidence>
<dbReference type="NCBIfam" id="TIGR01930">
    <property type="entry name" value="AcCoA-C-Actrans"/>
    <property type="match status" value="1"/>
</dbReference>
<dbReference type="PROSITE" id="PS00098">
    <property type="entry name" value="THIOLASE_1"/>
    <property type="match status" value="1"/>
</dbReference>
<sequence>MIYTSPVYITDARRTPIGRLGGGLRSLSATDLALPVAQAMVPEALKPAIQQVILGQVLPAGSGMNVARQLGLKLGLPQSTPAYGVNMVCGSGMKAVALGADAIASGEASLVLAGGVESMSRAPHYATDLRQGCKLGNSTLADAILTDGLTDPVLNIGMGETAERIVDACVISREDQDAFALRSQQLAAANRDAFQREIVPLTTREGTVQHDEHPRADTTLEKLASLKPAFRKDGSVTAGNSSGVNDGAALLLLASSEAIRQHGLTARARIVACTAVGCDPATMGLGPVHAIRRLCEETGWDLAEVDAFEINEAFAAQALACARQLHLDPAKLNRRGGAIALGHPVGCSGARVLVTLLHLMEDLQLPRGIASLCIGGGMGIAMAIEWEG</sequence>
<dbReference type="PROSITE" id="PS00737">
    <property type="entry name" value="THIOLASE_2"/>
    <property type="match status" value="1"/>
</dbReference>
<dbReference type="InterPro" id="IPR020613">
    <property type="entry name" value="Thiolase_CS"/>
</dbReference>
<feature type="active site" description="Proton acceptor" evidence="4">
    <location>
        <position position="343"/>
    </location>
</feature>
<dbReference type="InterPro" id="IPR002155">
    <property type="entry name" value="Thiolase"/>
</dbReference>
<comment type="similarity">
    <text evidence="1 5">Belongs to the thiolase-like superfamily. Thiolase family.</text>
</comment>
<evidence type="ECO:0000313" key="9">
    <source>
        <dbReference type="Proteomes" id="UP000534294"/>
    </source>
</evidence>
<evidence type="ECO:0000256" key="1">
    <source>
        <dbReference type="ARBA" id="ARBA00010982"/>
    </source>
</evidence>
<comment type="caution">
    <text evidence="8">The sequence shown here is derived from an EMBL/GenBank/DDBJ whole genome shotgun (WGS) entry which is preliminary data.</text>
</comment>
<dbReference type="GO" id="GO:0003985">
    <property type="term" value="F:acetyl-CoA C-acetyltransferase activity"/>
    <property type="evidence" value="ECO:0007669"/>
    <property type="project" value="UniProtKB-EC"/>
</dbReference>
<dbReference type="InterPro" id="IPR020615">
    <property type="entry name" value="Thiolase_acyl_enz_int_AS"/>
</dbReference>
<evidence type="ECO:0000256" key="3">
    <source>
        <dbReference type="ARBA" id="ARBA00023315"/>
    </source>
</evidence>
<evidence type="ECO:0000256" key="2">
    <source>
        <dbReference type="ARBA" id="ARBA00022679"/>
    </source>
</evidence>
<keyword evidence="2 5" id="KW-0808">Transferase</keyword>
<dbReference type="FunFam" id="3.40.47.10:FF:000010">
    <property type="entry name" value="Acetyl-CoA acetyltransferase (Thiolase)"/>
    <property type="match status" value="1"/>
</dbReference>
<dbReference type="InterPro" id="IPR020617">
    <property type="entry name" value="Thiolase_C"/>
</dbReference>
<evidence type="ECO:0000256" key="5">
    <source>
        <dbReference type="RuleBase" id="RU003557"/>
    </source>
</evidence>
<dbReference type="PIRSF" id="PIRSF000429">
    <property type="entry name" value="Ac-CoA_Ac_transf"/>
    <property type="match status" value="1"/>
</dbReference>
<evidence type="ECO:0000259" key="7">
    <source>
        <dbReference type="Pfam" id="PF02803"/>
    </source>
</evidence>
<dbReference type="PANTHER" id="PTHR18919">
    <property type="entry name" value="ACETYL-COA C-ACYLTRANSFERASE"/>
    <property type="match status" value="1"/>
</dbReference>